<dbReference type="Proteomes" id="UP001168478">
    <property type="component" value="Unassembled WGS sequence"/>
</dbReference>
<dbReference type="SUPFAM" id="SSF51126">
    <property type="entry name" value="Pectin lyase-like"/>
    <property type="match status" value="1"/>
</dbReference>
<keyword evidence="6" id="KW-0378">Hydrolase</keyword>
<keyword evidence="3" id="KW-0624">Polysaccharide degradation</keyword>
<dbReference type="Gene3D" id="2.160.20.10">
    <property type="entry name" value="Single-stranded right-handed beta-helix, Pectin lyase-like"/>
    <property type="match status" value="1"/>
</dbReference>
<evidence type="ECO:0000313" key="5">
    <source>
        <dbReference type="EMBL" id="MDN0021560.1"/>
    </source>
</evidence>
<keyword evidence="1" id="KW-0677">Repeat</keyword>
<keyword evidence="7" id="KW-1185">Reference proteome</keyword>
<dbReference type="InterPro" id="IPR012334">
    <property type="entry name" value="Pectin_lyas_fold"/>
</dbReference>
<evidence type="ECO:0000313" key="6">
    <source>
        <dbReference type="EMBL" id="MDN0024056.1"/>
    </source>
</evidence>
<dbReference type="PANTHER" id="PTHR31736:SF9">
    <property type="entry name" value="ENDO-XYLOGALACTURONAN HYDROLASE A-RELATED"/>
    <property type="match status" value="1"/>
</dbReference>
<organism evidence="6 8">
    <name type="scientific">Leyella lascolaii</name>
    <dbReference type="NCBI Taxonomy" id="1776379"/>
    <lineage>
        <taxon>Bacteria</taxon>
        <taxon>Pseudomonadati</taxon>
        <taxon>Bacteroidota</taxon>
        <taxon>Bacteroidia</taxon>
        <taxon>Bacteroidales</taxon>
        <taxon>Prevotellaceae</taxon>
        <taxon>Leyella</taxon>
    </lineage>
</organism>
<feature type="signal peptide" evidence="4">
    <location>
        <begin position="1"/>
        <end position="20"/>
    </location>
</feature>
<evidence type="ECO:0000313" key="8">
    <source>
        <dbReference type="Proteomes" id="UP001168478"/>
    </source>
</evidence>
<evidence type="ECO:0000256" key="3">
    <source>
        <dbReference type="ARBA" id="ARBA00023326"/>
    </source>
</evidence>
<proteinExistence type="predicted"/>
<evidence type="ECO:0000256" key="1">
    <source>
        <dbReference type="ARBA" id="ARBA00022737"/>
    </source>
</evidence>
<dbReference type="RefSeq" id="WP_289824387.1">
    <property type="nucleotide sequence ID" value="NZ_JAUEIE010000001.1"/>
</dbReference>
<reference evidence="6" key="1">
    <citation type="submission" date="2023-06" db="EMBL/GenBank/DDBJ databases">
        <authorList>
            <person name="Zeman M."/>
            <person name="Kubasova T."/>
            <person name="Jahodarova E."/>
            <person name="Nykrynova M."/>
            <person name="Rychlik I."/>
        </authorList>
    </citation>
    <scope>NUCLEOTIDE SEQUENCE</scope>
    <source>
        <strain evidence="6">ET15</strain>
        <strain evidence="5">ET37</strain>
    </source>
</reference>
<dbReference type="EMBL" id="JAUEIE010000001">
    <property type="protein sequence ID" value="MDN0021560.1"/>
    <property type="molecule type" value="Genomic_DNA"/>
</dbReference>
<protein>
    <submittedName>
        <fullName evidence="6">Glycosyl hydrolase family 28 protein</fullName>
    </submittedName>
</protein>
<dbReference type="Proteomes" id="UP001167831">
    <property type="component" value="Unassembled WGS sequence"/>
</dbReference>
<comment type="caution">
    <text evidence="6">The sequence shown here is derived from an EMBL/GenBank/DDBJ whole genome shotgun (WGS) entry which is preliminary data.</text>
</comment>
<evidence type="ECO:0000256" key="2">
    <source>
        <dbReference type="ARBA" id="ARBA00023277"/>
    </source>
</evidence>
<dbReference type="GO" id="GO:0000272">
    <property type="term" value="P:polysaccharide catabolic process"/>
    <property type="evidence" value="ECO:0007669"/>
    <property type="project" value="UniProtKB-KW"/>
</dbReference>
<dbReference type="PANTHER" id="PTHR31736">
    <property type="match status" value="1"/>
</dbReference>
<evidence type="ECO:0000256" key="4">
    <source>
        <dbReference type="SAM" id="SignalP"/>
    </source>
</evidence>
<accession>A0AAW7JT46</accession>
<sequence>MKKTLLFLIVEIIISVSSIAQDFKSFNNTLWKGTDYQATDSSLITYSVPEEYPYTQLKPTFNVSVDDVSYIGLYNDKNFWNGNVQFGYIDFTENRKPYVTIASEKKINSFEILPHDADISDIEQTSRYVRFKINKPQQNITIVFNGSYKGDILHLFCNKVEPKPQLTRFYNNRTHYDSRLGIYYFGPGYWDLNNISTFGGKLTVSGNRKVWIEGGAVVLGQINLSGSVTGDDCAKIYGHGIIMTSAETGGNSLNMSWTDAGKVNGIIVFTHGHSAWQTTFTECKNINVSNIKIIGTKYASTDGMDLTRCINCTFDNIFVRSCDDAVAIKGLYDESIPISECPPNTGLTFNRMQLWNDGNNAFGIGAETRASEFSNIKLTNSEILFSYDDPYYHERLDERSAMNICALHGTYFHDITFENIYVNRCERLIGMGFKESFWFGSIQGDQSTDGGIRNVTFKNISCPNTSQSAIANSIRLYGWEKVGTPSKTISDITFDHVSIEGQYVSSISDRHFDISSHDMEKGLVKGLMFAPIQTSIKNTSFKNSDIQNGIYNINGTKTQKAAKGIYIKNGRKYINR</sequence>
<reference evidence="6" key="2">
    <citation type="submission" date="2023-08" db="EMBL/GenBank/DDBJ databases">
        <title>Identification and characterization of horizontal gene transfer across gut microbiota members of farm animals based on homology search.</title>
        <authorList>
            <person name="Schwarzerova J."/>
            <person name="Nykrynova M."/>
            <person name="Jureckova K."/>
            <person name="Cejkova D."/>
            <person name="Rychlik I."/>
        </authorList>
    </citation>
    <scope>NUCLEOTIDE SEQUENCE</scope>
    <source>
        <strain evidence="6">ET15</strain>
        <strain evidence="5">ET37</strain>
    </source>
</reference>
<dbReference type="GO" id="GO:0016787">
    <property type="term" value="F:hydrolase activity"/>
    <property type="evidence" value="ECO:0007669"/>
    <property type="project" value="UniProtKB-KW"/>
</dbReference>
<dbReference type="EMBL" id="JAUEIF010000001">
    <property type="protein sequence ID" value="MDN0024056.1"/>
    <property type="molecule type" value="Genomic_DNA"/>
</dbReference>
<keyword evidence="4" id="KW-0732">Signal</keyword>
<gene>
    <name evidence="5" type="ORF">QVN81_00770</name>
    <name evidence="6" type="ORF">QVN84_00760</name>
</gene>
<feature type="chain" id="PRO_5043992505" evidence="4">
    <location>
        <begin position="21"/>
        <end position="576"/>
    </location>
</feature>
<dbReference type="AlphaFoldDB" id="A0AAW7JT46"/>
<name>A0AAW7JT46_9BACT</name>
<evidence type="ECO:0000313" key="7">
    <source>
        <dbReference type="Proteomes" id="UP001167831"/>
    </source>
</evidence>
<keyword evidence="2" id="KW-0119">Carbohydrate metabolism</keyword>
<dbReference type="InterPro" id="IPR011050">
    <property type="entry name" value="Pectin_lyase_fold/virulence"/>
</dbReference>